<dbReference type="VEuPathDB" id="FungiDB:JI435_088320"/>
<evidence type="ECO:0000256" key="2">
    <source>
        <dbReference type="SAM" id="Phobius"/>
    </source>
</evidence>
<dbReference type="RefSeq" id="XP_001799137.1">
    <property type="nucleotide sequence ID" value="XM_001799085.1"/>
</dbReference>
<dbReference type="OrthoDB" id="10671322at2759"/>
<evidence type="ECO:0000256" key="1">
    <source>
        <dbReference type="SAM" id="MobiDB-lite"/>
    </source>
</evidence>
<feature type="transmembrane region" description="Helical" evidence="2">
    <location>
        <begin position="313"/>
        <end position="332"/>
    </location>
</feature>
<dbReference type="Proteomes" id="UP000663193">
    <property type="component" value="Chromosome 7"/>
</dbReference>
<dbReference type="KEGG" id="pno:SNOG_08832"/>
<reference evidence="4" key="1">
    <citation type="journal article" date="2021" name="BMC Genomics">
        <title>Chromosome-level genome assembly and manually-curated proteome of model necrotroph Parastagonospora nodorum Sn15 reveals a genome-wide trove of candidate effector homologs, and redundancy of virulence-related functions within an accessory chromosome.</title>
        <authorList>
            <person name="Bertazzoni S."/>
            <person name="Jones D.A.B."/>
            <person name="Phan H.T."/>
            <person name="Tan K.-C."/>
            <person name="Hane J.K."/>
        </authorList>
    </citation>
    <scope>NUCLEOTIDE SEQUENCE [LARGE SCALE GENOMIC DNA]</scope>
    <source>
        <strain evidence="4">SN15 / ATCC MYA-4574 / FGSC 10173)</strain>
    </source>
</reference>
<accession>A0A7U2F2C4</accession>
<keyword evidence="2" id="KW-1133">Transmembrane helix</keyword>
<organism evidence="3 4">
    <name type="scientific">Phaeosphaeria nodorum (strain SN15 / ATCC MYA-4574 / FGSC 10173)</name>
    <name type="common">Glume blotch fungus</name>
    <name type="synonym">Parastagonospora nodorum</name>
    <dbReference type="NCBI Taxonomy" id="321614"/>
    <lineage>
        <taxon>Eukaryota</taxon>
        <taxon>Fungi</taxon>
        <taxon>Dikarya</taxon>
        <taxon>Ascomycota</taxon>
        <taxon>Pezizomycotina</taxon>
        <taxon>Dothideomycetes</taxon>
        <taxon>Pleosporomycetidae</taxon>
        <taxon>Pleosporales</taxon>
        <taxon>Pleosporineae</taxon>
        <taxon>Phaeosphaeriaceae</taxon>
        <taxon>Parastagonospora</taxon>
    </lineage>
</organism>
<name>A0A7U2F2C4_PHANO</name>
<feature type="region of interest" description="Disordered" evidence="1">
    <location>
        <begin position="64"/>
        <end position="90"/>
    </location>
</feature>
<evidence type="ECO:0000313" key="3">
    <source>
        <dbReference type="EMBL" id="QRC97388.1"/>
    </source>
</evidence>
<keyword evidence="2" id="KW-0472">Membrane</keyword>
<gene>
    <name evidence="3" type="ORF">JI435_088320</name>
</gene>
<protein>
    <submittedName>
        <fullName evidence="3">Uncharacterized protein</fullName>
    </submittedName>
</protein>
<dbReference type="EMBL" id="CP069029">
    <property type="protein sequence ID" value="QRC97388.1"/>
    <property type="molecule type" value="Genomic_DNA"/>
</dbReference>
<dbReference type="AlphaFoldDB" id="A0A7U2F2C4"/>
<keyword evidence="4" id="KW-1185">Reference proteome</keyword>
<evidence type="ECO:0000313" key="4">
    <source>
        <dbReference type="Proteomes" id="UP000663193"/>
    </source>
</evidence>
<sequence length="335" mass="36291">MTILKMSPTMTYAPTTPIPKSTWADDDDDEFDFDTWLATADTSAPLPSSLPPLQLPAADEDEMPFTSTFSTSAPWADSPPNSDTPKPLKTTDWRCGKAMLAWRATQKAPGLPAYVEMSGWDNGVGCEWSRVQYSQHWGNWKVGVGADCRWTAMFKGSLLANVEMVEEEEEVVEEMDAAPDGVGMDTPLTITTTTDALKTLRIPDEGYYTDDSPLVSPTDGASEEGVEVSISTSQVGLATLKKFTRHLRVDSQYALKETKKENEIEIDDGEVAKEGQEIASAGVGGDGGLLDDISIHLSGAAVKSWYYMASQPWTIAGAITSSIVIGGSIYLLRRG</sequence>
<proteinExistence type="predicted"/>
<feature type="compositionally biased region" description="Polar residues" evidence="1">
    <location>
        <begin position="65"/>
        <end position="84"/>
    </location>
</feature>
<keyword evidence="2" id="KW-0812">Transmembrane</keyword>